<dbReference type="InterPro" id="IPR004027">
    <property type="entry name" value="SEC_C_motif"/>
</dbReference>
<organism evidence="4 5">
    <name type="scientific">Anaerobacillus alkalilacustris</name>
    <dbReference type="NCBI Taxonomy" id="393763"/>
    <lineage>
        <taxon>Bacteria</taxon>
        <taxon>Bacillati</taxon>
        <taxon>Bacillota</taxon>
        <taxon>Bacilli</taxon>
        <taxon>Bacillales</taxon>
        <taxon>Bacillaceae</taxon>
        <taxon>Anaerobacillus</taxon>
    </lineage>
</organism>
<reference evidence="4 5" key="1">
    <citation type="submission" date="2016-10" db="EMBL/GenBank/DDBJ databases">
        <title>Draft genome sequences of four alkaliphilic bacteria belonging to the Anaerobacillus genus.</title>
        <authorList>
            <person name="Bassil N.M."/>
            <person name="Lloyd J.R."/>
        </authorList>
    </citation>
    <scope>NUCLEOTIDE SEQUENCE [LARGE SCALE GENOMIC DNA]</scope>
    <source>
        <strain evidence="4 5">DSM 18345</strain>
    </source>
</reference>
<gene>
    <name evidence="4" type="ORF">BKP37_06420</name>
</gene>
<protein>
    <submittedName>
        <fullName evidence="4">Uncharacterized protein</fullName>
    </submittedName>
</protein>
<dbReference type="SUPFAM" id="SSF103642">
    <property type="entry name" value="Sec-C motif"/>
    <property type="match status" value="1"/>
</dbReference>
<proteinExistence type="predicted"/>
<dbReference type="OrthoDB" id="6399948at2"/>
<dbReference type="Gene3D" id="3.10.450.50">
    <property type="match status" value="1"/>
</dbReference>
<sequence length="195" mass="22187">MSRNQPCPCGSGKKFKKCCLNKVSNSKQLTSQFKAGETVLVRPLEPLQQSNDYVTLLDRGIFYKRKGLYDQAKEQCIKAIRVNPKHFQAYYNLGKVLYILGEYKQAVKSYKTALELGYGGIGDVMRHLGHALLDEQAPETEKYIIMNYLQSIDPVKKLAYKKPTKKEIDDYDAMCAAAARQYVESVLAEEKDEDL</sequence>
<dbReference type="InterPro" id="IPR019734">
    <property type="entry name" value="TPR_rpt"/>
</dbReference>
<keyword evidence="5" id="KW-1185">Reference proteome</keyword>
<evidence type="ECO:0000256" key="2">
    <source>
        <dbReference type="ARBA" id="ARBA00022803"/>
    </source>
</evidence>
<dbReference type="PROSITE" id="PS50293">
    <property type="entry name" value="TPR_REGION"/>
    <property type="match status" value="1"/>
</dbReference>
<dbReference type="PROSITE" id="PS50005">
    <property type="entry name" value="TPR"/>
    <property type="match status" value="2"/>
</dbReference>
<dbReference type="InterPro" id="IPR050498">
    <property type="entry name" value="Ycf3"/>
</dbReference>
<evidence type="ECO:0000256" key="1">
    <source>
        <dbReference type="ARBA" id="ARBA00022737"/>
    </source>
</evidence>
<dbReference type="PANTHER" id="PTHR44858">
    <property type="entry name" value="TETRATRICOPEPTIDE REPEAT PROTEIN 6"/>
    <property type="match status" value="1"/>
</dbReference>
<dbReference type="Pfam" id="PF13181">
    <property type="entry name" value="TPR_8"/>
    <property type="match status" value="1"/>
</dbReference>
<feature type="repeat" description="TPR" evidence="3">
    <location>
        <begin position="53"/>
        <end position="86"/>
    </location>
</feature>
<keyword evidence="2 3" id="KW-0802">TPR repeat</keyword>
<name>A0A1S2LW04_9BACI</name>
<dbReference type="EMBL" id="MLQR01000010">
    <property type="protein sequence ID" value="OIJ16353.1"/>
    <property type="molecule type" value="Genomic_DNA"/>
</dbReference>
<dbReference type="Gene3D" id="1.25.40.10">
    <property type="entry name" value="Tetratricopeptide repeat domain"/>
    <property type="match status" value="1"/>
</dbReference>
<dbReference type="AlphaFoldDB" id="A0A1S2LW04"/>
<evidence type="ECO:0000313" key="4">
    <source>
        <dbReference type="EMBL" id="OIJ16353.1"/>
    </source>
</evidence>
<dbReference type="InterPro" id="IPR011990">
    <property type="entry name" value="TPR-like_helical_dom_sf"/>
</dbReference>
<dbReference type="RefSeq" id="WP_071308810.1">
    <property type="nucleotide sequence ID" value="NZ_MLQR01000010.1"/>
</dbReference>
<dbReference type="PANTHER" id="PTHR44858:SF1">
    <property type="entry name" value="UDP-N-ACETYLGLUCOSAMINE--PEPTIDE N-ACETYLGLUCOSAMINYLTRANSFERASE SPINDLY-RELATED"/>
    <property type="match status" value="1"/>
</dbReference>
<evidence type="ECO:0000256" key="3">
    <source>
        <dbReference type="PROSITE-ProRule" id="PRU00339"/>
    </source>
</evidence>
<dbReference type="SMART" id="SM00028">
    <property type="entry name" value="TPR"/>
    <property type="match status" value="2"/>
</dbReference>
<keyword evidence="1" id="KW-0677">Repeat</keyword>
<dbReference type="Pfam" id="PF00515">
    <property type="entry name" value="TPR_1"/>
    <property type="match status" value="1"/>
</dbReference>
<accession>A0A1S2LW04</accession>
<dbReference type="SUPFAM" id="SSF48452">
    <property type="entry name" value="TPR-like"/>
    <property type="match status" value="1"/>
</dbReference>
<dbReference type="Proteomes" id="UP000179524">
    <property type="component" value="Unassembled WGS sequence"/>
</dbReference>
<comment type="caution">
    <text evidence="4">The sequence shown here is derived from an EMBL/GenBank/DDBJ whole genome shotgun (WGS) entry which is preliminary data.</text>
</comment>
<feature type="repeat" description="TPR" evidence="3">
    <location>
        <begin position="87"/>
        <end position="120"/>
    </location>
</feature>
<evidence type="ECO:0000313" key="5">
    <source>
        <dbReference type="Proteomes" id="UP000179524"/>
    </source>
</evidence>
<dbReference type="Pfam" id="PF02810">
    <property type="entry name" value="SEC-C"/>
    <property type="match status" value="1"/>
</dbReference>